<dbReference type="Proteomes" id="UP001596044">
    <property type="component" value="Unassembled WGS sequence"/>
</dbReference>
<evidence type="ECO:0000313" key="5">
    <source>
        <dbReference type="Proteomes" id="UP001596044"/>
    </source>
</evidence>
<dbReference type="SUPFAM" id="SSF51182">
    <property type="entry name" value="RmlC-like cupins"/>
    <property type="match status" value="1"/>
</dbReference>
<evidence type="ECO:0000313" key="4">
    <source>
        <dbReference type="EMBL" id="MFC5449942.1"/>
    </source>
</evidence>
<keyword evidence="5" id="KW-1185">Reference proteome</keyword>
<sequence length="264" mass="29725">MNIKVFGAHEQGFGMFDGGKIVEQKPIAFPHEDTAVSRVGPLFYWAWGFSNGGGLLPFHPHQAFEIMSYMIEGNVTHKDTLGTESTVGAGGAQVMQTGTGMYHEESSFGDHIEGFQIWFEPNLQESVKMQPTYRQFEHHDFPLSQIEGSEVKTIIGDDSPVTLITDAKMWDIKQEQNSSYRRILPAGYSWALLVIRGNGQLTALSSDQVTTLLHKDFAVIESDVDTELIFKAQAESTRIIIIEVPTETPYRLYPKKHTQWRNSK</sequence>
<dbReference type="RefSeq" id="WP_270884931.1">
    <property type="nucleotide sequence ID" value="NZ_JAQFVF010000080.1"/>
</dbReference>
<feature type="domain" description="Pirin N-terminal" evidence="3">
    <location>
        <begin position="57"/>
        <end position="118"/>
    </location>
</feature>
<evidence type="ECO:0000256" key="1">
    <source>
        <dbReference type="ARBA" id="ARBA00008416"/>
    </source>
</evidence>
<dbReference type="PANTHER" id="PTHR13903:SF8">
    <property type="entry name" value="PIRIN"/>
    <property type="match status" value="1"/>
</dbReference>
<protein>
    <submittedName>
        <fullName evidence="4">Pirin family protein</fullName>
    </submittedName>
</protein>
<comment type="similarity">
    <text evidence="1 2">Belongs to the pirin family.</text>
</comment>
<dbReference type="InterPro" id="IPR014710">
    <property type="entry name" value="RmlC-like_jellyroll"/>
</dbReference>
<dbReference type="InterPro" id="IPR003829">
    <property type="entry name" value="Pirin_N_dom"/>
</dbReference>
<evidence type="ECO:0000256" key="2">
    <source>
        <dbReference type="RuleBase" id="RU003457"/>
    </source>
</evidence>
<dbReference type="Pfam" id="PF02678">
    <property type="entry name" value="Pirin"/>
    <property type="match status" value="1"/>
</dbReference>
<organism evidence="4 5">
    <name type="scientific">Paenibacillus aestuarii</name>
    <dbReference type="NCBI Taxonomy" id="516965"/>
    <lineage>
        <taxon>Bacteria</taxon>
        <taxon>Bacillati</taxon>
        <taxon>Bacillota</taxon>
        <taxon>Bacilli</taxon>
        <taxon>Bacillales</taxon>
        <taxon>Paenibacillaceae</taxon>
        <taxon>Paenibacillus</taxon>
    </lineage>
</organism>
<dbReference type="InterPro" id="IPR012093">
    <property type="entry name" value="Pirin"/>
</dbReference>
<gene>
    <name evidence="4" type="ORF">ACFPOG_16955</name>
</gene>
<comment type="caution">
    <text evidence="4">The sequence shown here is derived from an EMBL/GenBank/DDBJ whole genome shotgun (WGS) entry which is preliminary data.</text>
</comment>
<dbReference type="PANTHER" id="PTHR13903">
    <property type="entry name" value="PIRIN-RELATED"/>
    <property type="match status" value="1"/>
</dbReference>
<proteinExistence type="inferred from homology"/>
<dbReference type="InterPro" id="IPR011051">
    <property type="entry name" value="RmlC_Cupin_sf"/>
</dbReference>
<dbReference type="Gene3D" id="2.60.120.10">
    <property type="entry name" value="Jelly Rolls"/>
    <property type="match status" value="1"/>
</dbReference>
<evidence type="ECO:0000259" key="3">
    <source>
        <dbReference type="Pfam" id="PF02678"/>
    </source>
</evidence>
<dbReference type="EMBL" id="JBHSMJ010000022">
    <property type="protein sequence ID" value="MFC5449942.1"/>
    <property type="molecule type" value="Genomic_DNA"/>
</dbReference>
<accession>A0ABW0KB97</accession>
<reference evidence="5" key="1">
    <citation type="journal article" date="2019" name="Int. J. Syst. Evol. Microbiol.">
        <title>The Global Catalogue of Microorganisms (GCM) 10K type strain sequencing project: providing services to taxonomists for standard genome sequencing and annotation.</title>
        <authorList>
            <consortium name="The Broad Institute Genomics Platform"/>
            <consortium name="The Broad Institute Genome Sequencing Center for Infectious Disease"/>
            <person name="Wu L."/>
            <person name="Ma J."/>
        </authorList>
    </citation>
    <scope>NUCLEOTIDE SEQUENCE [LARGE SCALE GENOMIC DNA]</scope>
    <source>
        <strain evidence="5">KACC 11904</strain>
    </source>
</reference>
<name>A0ABW0KB97_9BACL</name>